<keyword evidence="4" id="KW-1185">Reference proteome</keyword>
<comment type="caution">
    <text evidence="3">The sequence shown here is derived from an EMBL/GenBank/DDBJ whole genome shotgun (WGS) entry which is preliminary data.</text>
</comment>
<evidence type="ECO:0000313" key="4">
    <source>
        <dbReference type="Proteomes" id="UP000249547"/>
    </source>
</evidence>
<name>A0A327QP80_9BACT</name>
<keyword evidence="1" id="KW-0732">Signal</keyword>
<feature type="signal peptide" evidence="1">
    <location>
        <begin position="1"/>
        <end position="19"/>
    </location>
</feature>
<reference evidence="3 4" key="1">
    <citation type="submission" date="2018-06" db="EMBL/GenBank/DDBJ databases">
        <title>Genomic Encyclopedia of Archaeal and Bacterial Type Strains, Phase II (KMG-II): from individual species to whole genera.</title>
        <authorList>
            <person name="Goeker M."/>
        </authorList>
    </citation>
    <scope>NUCLEOTIDE SEQUENCE [LARGE SCALE GENOMIC DNA]</scope>
    <source>
        <strain evidence="3 4">DSM 23857</strain>
    </source>
</reference>
<feature type="domain" description="3-keto-alpha-glucoside-1,2-lyase/3-keto-2-hydroxy-glucal hydratase" evidence="2">
    <location>
        <begin position="37"/>
        <end position="236"/>
    </location>
</feature>
<organism evidence="3 4">
    <name type="scientific">Chitinophaga skermanii</name>
    <dbReference type="NCBI Taxonomy" id="331697"/>
    <lineage>
        <taxon>Bacteria</taxon>
        <taxon>Pseudomonadati</taxon>
        <taxon>Bacteroidota</taxon>
        <taxon>Chitinophagia</taxon>
        <taxon>Chitinophagales</taxon>
        <taxon>Chitinophagaceae</taxon>
        <taxon>Chitinophaga</taxon>
    </lineage>
</organism>
<dbReference type="EMBL" id="QLLL01000004">
    <property type="protein sequence ID" value="RAJ05452.1"/>
    <property type="molecule type" value="Genomic_DNA"/>
</dbReference>
<dbReference type="OrthoDB" id="659240at2"/>
<proteinExistence type="predicted"/>
<dbReference type="AlphaFoldDB" id="A0A327QP80"/>
<dbReference type="Proteomes" id="UP000249547">
    <property type="component" value="Unassembled WGS sequence"/>
</dbReference>
<dbReference type="InterPro" id="IPR010496">
    <property type="entry name" value="AL/BT2_dom"/>
</dbReference>
<feature type="chain" id="PRO_5016312305" evidence="1">
    <location>
        <begin position="20"/>
        <end position="238"/>
    </location>
</feature>
<dbReference type="RefSeq" id="WP_111598040.1">
    <property type="nucleotide sequence ID" value="NZ_QLLL01000004.1"/>
</dbReference>
<protein>
    <submittedName>
        <fullName evidence="3">Uncharacterized protein DUF1080</fullName>
    </submittedName>
</protein>
<gene>
    <name evidence="3" type="ORF">LX64_02610</name>
</gene>
<sequence length="238" mass="26928">MKMKLWQHAALLLALTFTACDRPGGDNRLSSQEEREGWKLLFDGRTTNGWHVYNKGQVPSAWTVQNGALVCVAGKMPEVADLVTDESFENYELRFDWKISKEGNSGVFINVVERPDIVAAWASGPEYQLLETTHHDFSIPTKRSGCLYSFYGQATETALKPAEEWNESRIVQQNGKVEFYLNGQLTAKEDFTSQAWRDTVAHTHFAKYPVFGVATKGRIALQDWSKEASFKNIKIKSL</sequence>
<accession>A0A327QP80</accession>
<evidence type="ECO:0000256" key="1">
    <source>
        <dbReference type="SAM" id="SignalP"/>
    </source>
</evidence>
<dbReference type="Gene3D" id="2.60.120.560">
    <property type="entry name" value="Exo-inulinase, domain 1"/>
    <property type="match status" value="1"/>
</dbReference>
<evidence type="ECO:0000259" key="2">
    <source>
        <dbReference type="Pfam" id="PF06439"/>
    </source>
</evidence>
<evidence type="ECO:0000313" key="3">
    <source>
        <dbReference type="EMBL" id="RAJ05452.1"/>
    </source>
</evidence>
<dbReference type="Pfam" id="PF06439">
    <property type="entry name" value="3keto-disac_hyd"/>
    <property type="match status" value="1"/>
</dbReference>
<dbReference type="GO" id="GO:0016787">
    <property type="term" value="F:hydrolase activity"/>
    <property type="evidence" value="ECO:0007669"/>
    <property type="project" value="InterPro"/>
</dbReference>
<dbReference type="PROSITE" id="PS51257">
    <property type="entry name" value="PROKAR_LIPOPROTEIN"/>
    <property type="match status" value="1"/>
</dbReference>